<dbReference type="EMBL" id="JACRTJ010000010">
    <property type="protein sequence ID" value="MBC8598406.1"/>
    <property type="molecule type" value="Genomic_DNA"/>
</dbReference>
<dbReference type="RefSeq" id="WP_022274446.1">
    <property type="nucleotide sequence ID" value="NZ_JACRTJ010000010.1"/>
</dbReference>
<dbReference type="SUPFAM" id="SSF109604">
    <property type="entry name" value="HD-domain/PDEase-like"/>
    <property type="match status" value="1"/>
</dbReference>
<protein>
    <submittedName>
        <fullName evidence="1">Bifunctional (P)ppGpp synthetase/guanosine-3',5'-bis(Diphosphate) 3'-pyrophosphohydrolase</fullName>
    </submittedName>
</protein>
<evidence type="ECO:0000313" key="2">
    <source>
        <dbReference type="Proteomes" id="UP000647491"/>
    </source>
</evidence>
<dbReference type="PANTHER" id="PTHR46246:SF1">
    <property type="entry name" value="GUANOSINE-3',5'-BIS(DIPHOSPHATE) 3'-PYROPHOSPHOHYDROLASE MESH1"/>
    <property type="match status" value="1"/>
</dbReference>
<dbReference type="Proteomes" id="UP000647491">
    <property type="component" value="Unassembled WGS sequence"/>
</dbReference>
<comment type="caution">
    <text evidence="1">The sequence shown here is derived from an EMBL/GenBank/DDBJ whole genome shotgun (WGS) entry which is preliminary data.</text>
</comment>
<keyword evidence="2" id="KW-1185">Reference proteome</keyword>
<dbReference type="Pfam" id="PF13328">
    <property type="entry name" value="HD_4"/>
    <property type="match status" value="1"/>
</dbReference>
<dbReference type="PANTHER" id="PTHR46246">
    <property type="entry name" value="GUANOSINE-3',5'-BIS(DIPHOSPHATE) 3'-PYROPHOSPHOHYDROLASE MESH1"/>
    <property type="match status" value="1"/>
</dbReference>
<organism evidence="1 2">
    <name type="scientific">Enterocloster hominis</name>
    <name type="common">ex Liu et al. 2021</name>
    <dbReference type="NCBI Taxonomy" id="2763663"/>
    <lineage>
        <taxon>Bacteria</taxon>
        <taxon>Bacillati</taxon>
        <taxon>Bacillota</taxon>
        <taxon>Clostridia</taxon>
        <taxon>Lachnospirales</taxon>
        <taxon>Lachnospiraceae</taxon>
        <taxon>Enterocloster</taxon>
    </lineage>
</organism>
<accession>A0ABR7NS88</accession>
<name>A0ABR7NS88_9FIRM</name>
<evidence type="ECO:0000313" key="1">
    <source>
        <dbReference type="EMBL" id="MBC8598406.1"/>
    </source>
</evidence>
<gene>
    <name evidence="1" type="ORF">H8708_04030</name>
</gene>
<sequence length="183" mass="20830">MVKKAAEFARKVHEGKLRKGSMVPYIVHPFEAAVIVSGMTDDPEVISAALLHDVIEDAGISYEELKMQFGSRVADLVLAESEDKSRTWKERKSATIEKLRSAGRAEKLICLGDKLSNLRSTAADMLLRGDGVWQKFRVTDKNEHAWYYRGVFEQLGELKEELAYQESVSLLHRIFDQEEEKDQ</sequence>
<reference evidence="1 2" key="1">
    <citation type="submission" date="2020-08" db="EMBL/GenBank/DDBJ databases">
        <title>Genome public.</title>
        <authorList>
            <person name="Liu C."/>
            <person name="Sun Q."/>
        </authorList>
    </citation>
    <scope>NUCLEOTIDE SEQUENCE [LARGE SCALE GENOMIC DNA]</scope>
    <source>
        <strain evidence="1 2">BX10</strain>
    </source>
</reference>
<dbReference type="Gene3D" id="1.10.3210.10">
    <property type="entry name" value="Hypothetical protein af1432"/>
    <property type="match status" value="1"/>
</dbReference>
<dbReference type="InterPro" id="IPR052194">
    <property type="entry name" value="MESH1"/>
</dbReference>
<proteinExistence type="predicted"/>